<comment type="caution">
    <text evidence="2">The sequence shown here is derived from an EMBL/GenBank/DDBJ whole genome shotgun (WGS) entry which is preliminary data.</text>
</comment>
<feature type="region of interest" description="Disordered" evidence="1">
    <location>
        <begin position="212"/>
        <end position="232"/>
    </location>
</feature>
<feature type="region of interest" description="Disordered" evidence="1">
    <location>
        <begin position="1"/>
        <end position="33"/>
    </location>
</feature>
<proteinExistence type="predicted"/>
<feature type="compositionally biased region" description="Low complexity" evidence="1">
    <location>
        <begin position="7"/>
        <end position="25"/>
    </location>
</feature>
<dbReference type="Gene3D" id="1.10.10.10">
    <property type="entry name" value="Winged helix-like DNA-binding domain superfamily/Winged helix DNA-binding domain"/>
    <property type="match status" value="1"/>
</dbReference>
<keyword evidence="3" id="KW-1185">Reference proteome</keyword>
<evidence type="ECO:0000313" key="2">
    <source>
        <dbReference type="EMBL" id="TMR00402.1"/>
    </source>
</evidence>
<name>A0A5C4JC81_9ACTN</name>
<dbReference type="SUPFAM" id="SSF88659">
    <property type="entry name" value="Sigma3 and sigma4 domains of RNA polymerase sigma factors"/>
    <property type="match status" value="1"/>
</dbReference>
<evidence type="ECO:0000256" key="1">
    <source>
        <dbReference type="SAM" id="MobiDB-lite"/>
    </source>
</evidence>
<dbReference type="EMBL" id="VCKW01000076">
    <property type="protein sequence ID" value="TMR00402.1"/>
    <property type="molecule type" value="Genomic_DNA"/>
</dbReference>
<dbReference type="InterPro" id="IPR013324">
    <property type="entry name" value="RNA_pol_sigma_r3/r4-like"/>
</dbReference>
<accession>A0A5C4JC81</accession>
<feature type="compositionally biased region" description="Pro residues" evidence="1">
    <location>
        <begin position="216"/>
        <end position="232"/>
    </location>
</feature>
<dbReference type="InterPro" id="IPR036388">
    <property type="entry name" value="WH-like_DNA-bd_sf"/>
</dbReference>
<dbReference type="AlphaFoldDB" id="A0A5C4JC81"/>
<organism evidence="2 3">
    <name type="scientific">Actinomadura soli</name>
    <dbReference type="NCBI Taxonomy" id="2508997"/>
    <lineage>
        <taxon>Bacteria</taxon>
        <taxon>Bacillati</taxon>
        <taxon>Actinomycetota</taxon>
        <taxon>Actinomycetes</taxon>
        <taxon>Streptosporangiales</taxon>
        <taxon>Thermomonosporaceae</taxon>
        <taxon>Actinomadura</taxon>
    </lineage>
</organism>
<protein>
    <submittedName>
        <fullName evidence="2">Uncharacterized protein</fullName>
    </submittedName>
</protein>
<dbReference type="Proteomes" id="UP000309174">
    <property type="component" value="Unassembled WGS sequence"/>
</dbReference>
<reference evidence="2 3" key="1">
    <citation type="submission" date="2019-05" db="EMBL/GenBank/DDBJ databases">
        <title>Draft genome sequence of Actinomadura sp. 14C53.</title>
        <authorList>
            <person name="Saricaoglu S."/>
            <person name="Isik K."/>
        </authorList>
    </citation>
    <scope>NUCLEOTIDE SEQUENCE [LARGE SCALE GENOMIC DNA]</scope>
    <source>
        <strain evidence="2 3">14C53</strain>
    </source>
</reference>
<feature type="non-terminal residue" evidence="2">
    <location>
        <position position="232"/>
    </location>
</feature>
<gene>
    <name evidence="2" type="ORF">ETD83_16710</name>
</gene>
<sequence length="232" mass="24859">MTGGAPTGASSTPTRSRTSTPASRSTARRSRGLERSMIARAFRSLPGRWRTVLWHTEVERAKPAEIAPLLGLTANGAAALAYRAREGLRQAYLQMHLDDIAPEDACRPALEKLGSDVRGGLAEREIRKVRRHLKSCKRRTGIHAELVDVNKALRDVLGPLVLGAATSGYLASKGGSLLWFRRLPKRQQQALSTGVVAAATTLALAAMLVSGEEPIRPGPPPRAIAEPSAPPN</sequence>
<evidence type="ECO:0000313" key="3">
    <source>
        <dbReference type="Proteomes" id="UP000309174"/>
    </source>
</evidence>